<comment type="caution">
    <text evidence="8">The sequence shown here is derived from an EMBL/GenBank/DDBJ whole genome shotgun (WGS) entry which is preliminary data.</text>
</comment>
<dbReference type="InterPro" id="IPR003018">
    <property type="entry name" value="GAF"/>
</dbReference>
<evidence type="ECO:0000259" key="5">
    <source>
        <dbReference type="PROSITE" id="PS50046"/>
    </source>
</evidence>
<dbReference type="CDD" id="cd11386">
    <property type="entry name" value="MCP_signal"/>
    <property type="match status" value="1"/>
</dbReference>
<feature type="domain" description="Phytochrome chromophore attachment site" evidence="5">
    <location>
        <begin position="353"/>
        <end position="492"/>
    </location>
</feature>
<dbReference type="Gene3D" id="3.30.450.40">
    <property type="match status" value="3"/>
</dbReference>
<evidence type="ECO:0000313" key="8">
    <source>
        <dbReference type="EMBL" id="NER31714.1"/>
    </source>
</evidence>
<proteinExistence type="inferred from homology"/>
<dbReference type="SUPFAM" id="SSF58104">
    <property type="entry name" value="Methyl-accepting chemotaxis protein (MCP) signaling domain"/>
    <property type="match status" value="1"/>
</dbReference>
<comment type="similarity">
    <text evidence="2">Belongs to the methyl-accepting chemotaxis (MCP) protein family.</text>
</comment>
<dbReference type="PANTHER" id="PTHR32089:SF114">
    <property type="entry name" value="METHYL-ACCEPTING CHEMOTAXIS PROTEIN MCPB"/>
    <property type="match status" value="1"/>
</dbReference>
<dbReference type="PANTHER" id="PTHR32089">
    <property type="entry name" value="METHYL-ACCEPTING CHEMOTAXIS PROTEIN MCPB"/>
    <property type="match status" value="1"/>
</dbReference>
<dbReference type="SMART" id="SM00304">
    <property type="entry name" value="HAMP"/>
    <property type="match status" value="1"/>
</dbReference>
<feature type="domain" description="Methyl-accepting transducer" evidence="6">
    <location>
        <begin position="581"/>
        <end position="817"/>
    </location>
</feature>
<accession>A0A6B3NNA5</accession>
<evidence type="ECO:0000256" key="2">
    <source>
        <dbReference type="ARBA" id="ARBA00029447"/>
    </source>
</evidence>
<keyword evidence="4" id="KW-0175">Coiled coil</keyword>
<dbReference type="InterPro" id="IPR016132">
    <property type="entry name" value="Phyto_chromo_attachment"/>
</dbReference>
<dbReference type="InterPro" id="IPR003660">
    <property type="entry name" value="HAMP_dom"/>
</dbReference>
<feature type="coiled-coil region" evidence="4">
    <location>
        <begin position="499"/>
        <end position="537"/>
    </location>
</feature>
<gene>
    <name evidence="8" type="ORF">F6J89_29905</name>
</gene>
<protein>
    <submittedName>
        <fullName evidence="8">GAF domain-containing protein</fullName>
    </submittedName>
</protein>
<dbReference type="PROSITE" id="PS50885">
    <property type="entry name" value="HAMP"/>
    <property type="match status" value="1"/>
</dbReference>
<dbReference type="Pfam" id="PF00015">
    <property type="entry name" value="MCPsignal"/>
    <property type="match status" value="1"/>
</dbReference>
<dbReference type="SUPFAM" id="SSF55781">
    <property type="entry name" value="GAF domain-like"/>
    <property type="match status" value="3"/>
</dbReference>
<evidence type="ECO:0000256" key="1">
    <source>
        <dbReference type="ARBA" id="ARBA00023224"/>
    </source>
</evidence>
<dbReference type="PROSITE" id="PS50111">
    <property type="entry name" value="CHEMOTAXIS_TRANSDUC_2"/>
    <property type="match status" value="1"/>
</dbReference>
<evidence type="ECO:0000259" key="6">
    <source>
        <dbReference type="PROSITE" id="PS50111"/>
    </source>
</evidence>
<sequence length="854" mass="95931">FQVQQQETTLTVDTITYDSCTIREMTSTSTVDPDTYLQKTEGGDYVRGAQFKQVDDIYGMNFSPCYLETLERFQAKAYLTVPIFQENKLWGLLAAYQNSEPRQWQESEVRLMLKLSNTLGVAIQQWDYVEQVQAQSIQLKKIVEIEKAVAKISSKLLKFPKVELILHSINREVRLLLKCDRVAIYRFEPDWSGKFIAEDIAKGWVPLVGPGIETVWEDTHLQQTKGGRYSKGESFAVDDIYKVGYSECHLEILEQFEVKAHVLAPIFVEGKLWGLLSVYQNSGPRQWQEFEVTAITQIALQIGTALQQANYLEQVQQQSEQVTTLAQRETNFINLLYKTGQRIAERLQQKNLNINNLFRTTNQELRQLLQTDRIAVYRFEPDWRGEIIIEDVGSGYVKLVGTEAGSFADPILQETQGSIYRKNETRAVSDISTAIDLTFSRERLEEWGAKAYIIAPMFKNDKLWGLLMTFQNSQPRDWEEGEVNLLTQMATQLGIMLQQSEYLEQIQQQSQQLQKAAEKEKADKETLQQEVIQLLTAVRPALDGDLTVRAPITDNEVGTIAAAYNNTLQSLRNIVIQVQESSRQVAQTSQKSESSIAGLSGQAQHQFMALGMALERIQKMVDSTSAVGNSAQQVETALQQTHQIVQQGDVAMNRSVDGILEIRETVAETSKRIKRLSESSQKVSKVVNLISNFTTQTQLLALNAAIEATRAGEYGRGFVVVADEVRSLARQSADAATEIAQLVQEIQQGTAEVSTVMEKGIEQVAQGTNLVTDARQTLNAIVEATAQINHLVEGITKATQVQNQECQSVTQTMNEVAAIANQTSEDSIEMSNSFKELLTMAQNLQTSADQFKVN</sequence>
<dbReference type="InterPro" id="IPR029016">
    <property type="entry name" value="GAF-like_dom_sf"/>
</dbReference>
<evidence type="ECO:0000256" key="3">
    <source>
        <dbReference type="PROSITE-ProRule" id="PRU00284"/>
    </source>
</evidence>
<feature type="non-terminal residue" evidence="8">
    <location>
        <position position="1"/>
    </location>
</feature>
<dbReference type="SMART" id="SM00065">
    <property type="entry name" value="GAF"/>
    <property type="match status" value="3"/>
</dbReference>
<keyword evidence="1 3" id="KW-0807">Transducer</keyword>
<dbReference type="PROSITE" id="PS50046">
    <property type="entry name" value="PHYTOCHROME_2"/>
    <property type="match status" value="3"/>
</dbReference>
<dbReference type="Pfam" id="PF01590">
    <property type="entry name" value="GAF"/>
    <property type="match status" value="3"/>
</dbReference>
<name>A0A6B3NNA5_9CYAN</name>
<dbReference type="InterPro" id="IPR004089">
    <property type="entry name" value="MCPsignal_dom"/>
</dbReference>
<feature type="domain" description="HAMP" evidence="7">
    <location>
        <begin position="525"/>
        <end position="576"/>
    </location>
</feature>
<dbReference type="GO" id="GO:0007165">
    <property type="term" value="P:signal transduction"/>
    <property type="evidence" value="ECO:0007669"/>
    <property type="project" value="UniProtKB-KW"/>
</dbReference>
<evidence type="ECO:0000259" key="7">
    <source>
        <dbReference type="PROSITE" id="PS50885"/>
    </source>
</evidence>
<dbReference type="SMART" id="SM00283">
    <property type="entry name" value="MA"/>
    <property type="match status" value="1"/>
</dbReference>
<reference evidence="8" key="1">
    <citation type="submission" date="2019-11" db="EMBL/GenBank/DDBJ databases">
        <title>Genomic insights into an expanded diversity of filamentous marine cyanobacteria reveals the extraordinary biosynthetic potential of Moorea and Okeania.</title>
        <authorList>
            <person name="Ferreira Leao T."/>
            <person name="Wang M."/>
            <person name="Moss N."/>
            <person name="Da Silva R."/>
            <person name="Sanders J."/>
            <person name="Nurk S."/>
            <person name="Gurevich A."/>
            <person name="Humphrey G."/>
            <person name="Reher R."/>
            <person name="Zhu Q."/>
            <person name="Belda-Ferre P."/>
            <person name="Glukhov E."/>
            <person name="Rex R."/>
            <person name="Dorrestein P.C."/>
            <person name="Knight R."/>
            <person name="Pevzner P."/>
            <person name="Gerwick W.H."/>
            <person name="Gerwick L."/>
        </authorList>
    </citation>
    <scope>NUCLEOTIDE SEQUENCE</scope>
    <source>
        <strain evidence="8">SIO1C4</strain>
    </source>
</reference>
<organism evidence="8">
    <name type="scientific">Symploca sp. SIO1C4</name>
    <dbReference type="NCBI Taxonomy" id="2607765"/>
    <lineage>
        <taxon>Bacteria</taxon>
        <taxon>Bacillati</taxon>
        <taxon>Cyanobacteriota</taxon>
        <taxon>Cyanophyceae</taxon>
        <taxon>Coleofasciculales</taxon>
        <taxon>Coleofasciculaceae</taxon>
        <taxon>Symploca</taxon>
    </lineage>
</organism>
<feature type="domain" description="Phytochrome chromophore attachment site" evidence="5">
    <location>
        <begin position="63"/>
        <end position="118"/>
    </location>
</feature>
<dbReference type="AlphaFoldDB" id="A0A6B3NNA5"/>
<dbReference type="Gene3D" id="1.10.287.950">
    <property type="entry name" value="Methyl-accepting chemotaxis protein"/>
    <property type="match status" value="1"/>
</dbReference>
<evidence type="ECO:0000256" key="4">
    <source>
        <dbReference type="SAM" id="Coils"/>
    </source>
</evidence>
<feature type="domain" description="Phytochrome chromophore attachment site" evidence="5">
    <location>
        <begin position="161"/>
        <end position="301"/>
    </location>
</feature>
<dbReference type="GO" id="GO:0016020">
    <property type="term" value="C:membrane"/>
    <property type="evidence" value="ECO:0007669"/>
    <property type="project" value="InterPro"/>
</dbReference>
<dbReference type="EMBL" id="JAAHFQ010000911">
    <property type="protein sequence ID" value="NER31714.1"/>
    <property type="molecule type" value="Genomic_DNA"/>
</dbReference>